<dbReference type="Proteomes" id="UP000224567">
    <property type="component" value="Unassembled WGS sequence"/>
</dbReference>
<dbReference type="InterPro" id="IPR036188">
    <property type="entry name" value="FAD/NAD-bd_sf"/>
</dbReference>
<evidence type="ECO:0000256" key="9">
    <source>
        <dbReference type="ARBA" id="ARBA00039148"/>
    </source>
</evidence>
<evidence type="ECO:0000313" key="12">
    <source>
        <dbReference type="Proteomes" id="UP000224567"/>
    </source>
</evidence>
<evidence type="ECO:0000256" key="6">
    <source>
        <dbReference type="ARBA" id="ARBA00022857"/>
    </source>
</evidence>
<name>A0A2G2XDG1_CAPBA</name>
<reference evidence="11 12" key="1">
    <citation type="journal article" date="2017" name="Genome Biol.">
        <title>New reference genome sequences of hot pepper reveal the massive evolution of plant disease-resistance genes by retroduplication.</title>
        <authorList>
            <person name="Kim S."/>
            <person name="Park J."/>
            <person name="Yeom S.I."/>
            <person name="Kim Y.M."/>
            <person name="Seo E."/>
            <person name="Kim K.T."/>
            <person name="Kim M.S."/>
            <person name="Lee J.M."/>
            <person name="Cheong K."/>
            <person name="Shin H.S."/>
            <person name="Kim S.B."/>
            <person name="Han K."/>
            <person name="Lee J."/>
            <person name="Park M."/>
            <person name="Lee H.A."/>
            <person name="Lee H.Y."/>
            <person name="Lee Y."/>
            <person name="Oh S."/>
            <person name="Lee J.H."/>
            <person name="Choi E."/>
            <person name="Choi E."/>
            <person name="Lee S.E."/>
            <person name="Jeon J."/>
            <person name="Kim H."/>
            <person name="Choi G."/>
            <person name="Song H."/>
            <person name="Lee J."/>
            <person name="Lee S.C."/>
            <person name="Kwon J.K."/>
            <person name="Lee H.Y."/>
            <person name="Koo N."/>
            <person name="Hong Y."/>
            <person name="Kim R.W."/>
            <person name="Kang W.H."/>
            <person name="Huh J.H."/>
            <person name="Kang B.C."/>
            <person name="Yang T.J."/>
            <person name="Lee Y.H."/>
            <person name="Bennetzen J.L."/>
            <person name="Choi D."/>
        </authorList>
    </citation>
    <scope>NUCLEOTIDE SEQUENCE [LARGE SCALE GENOMIC DNA]</scope>
    <source>
        <strain evidence="12">cv. PBC81</strain>
    </source>
</reference>
<dbReference type="PANTHER" id="PTHR43539">
    <property type="entry name" value="FLAVIN-BINDING MONOOXYGENASE-LIKE PROTEIN (AFU_ORTHOLOGUE AFUA_4G09220)"/>
    <property type="match status" value="1"/>
</dbReference>
<dbReference type="OrthoDB" id="66881at2759"/>
<evidence type="ECO:0000256" key="1">
    <source>
        <dbReference type="ARBA" id="ARBA00001974"/>
    </source>
</evidence>
<comment type="similarity">
    <text evidence="3">Belongs to the FMO family.</text>
</comment>
<evidence type="ECO:0000256" key="8">
    <source>
        <dbReference type="ARBA" id="ARBA00023070"/>
    </source>
</evidence>
<comment type="catalytic activity">
    <reaction evidence="10">
        <text>indole-3-pyruvate + NADPH + O2 + H(+) = (indol-3-yl)acetate + CO2 + NADP(+) + H2O</text>
        <dbReference type="Rhea" id="RHEA:34331"/>
        <dbReference type="ChEBI" id="CHEBI:15377"/>
        <dbReference type="ChEBI" id="CHEBI:15378"/>
        <dbReference type="ChEBI" id="CHEBI:15379"/>
        <dbReference type="ChEBI" id="CHEBI:16526"/>
        <dbReference type="ChEBI" id="CHEBI:17640"/>
        <dbReference type="ChEBI" id="CHEBI:30854"/>
        <dbReference type="ChEBI" id="CHEBI:57783"/>
        <dbReference type="ChEBI" id="CHEBI:58349"/>
        <dbReference type="EC" id="1.14.13.168"/>
    </reaction>
</comment>
<dbReference type="GO" id="GO:0009851">
    <property type="term" value="P:auxin biosynthetic process"/>
    <property type="evidence" value="ECO:0007669"/>
    <property type="project" value="UniProtKB-KW"/>
</dbReference>
<evidence type="ECO:0000256" key="5">
    <source>
        <dbReference type="ARBA" id="ARBA00022827"/>
    </source>
</evidence>
<dbReference type="SUPFAM" id="SSF51905">
    <property type="entry name" value="FAD/NAD(P)-binding domain"/>
    <property type="match status" value="2"/>
</dbReference>
<reference evidence="12" key="2">
    <citation type="journal article" date="2017" name="J. Anim. Genet.">
        <title>Multiple reference genome sequences of hot pepper reveal the massive evolution of plant disease resistance genes by retroduplication.</title>
        <authorList>
            <person name="Kim S."/>
            <person name="Park J."/>
            <person name="Yeom S.-I."/>
            <person name="Kim Y.-M."/>
            <person name="Seo E."/>
            <person name="Kim K.-T."/>
            <person name="Kim M.-S."/>
            <person name="Lee J.M."/>
            <person name="Cheong K."/>
            <person name="Shin H.-S."/>
            <person name="Kim S.-B."/>
            <person name="Han K."/>
            <person name="Lee J."/>
            <person name="Park M."/>
            <person name="Lee H.-A."/>
            <person name="Lee H.-Y."/>
            <person name="Lee Y."/>
            <person name="Oh S."/>
            <person name="Lee J.H."/>
            <person name="Choi E."/>
            <person name="Choi E."/>
            <person name="Lee S.E."/>
            <person name="Jeon J."/>
            <person name="Kim H."/>
            <person name="Choi G."/>
            <person name="Song H."/>
            <person name="Lee J."/>
            <person name="Lee S.-C."/>
            <person name="Kwon J.-K."/>
            <person name="Lee H.-Y."/>
            <person name="Koo N."/>
            <person name="Hong Y."/>
            <person name="Kim R.W."/>
            <person name="Kang W.-H."/>
            <person name="Huh J.H."/>
            <person name="Kang B.-C."/>
            <person name="Yang T.-J."/>
            <person name="Lee Y.-H."/>
            <person name="Bennetzen J.L."/>
            <person name="Choi D."/>
        </authorList>
    </citation>
    <scope>NUCLEOTIDE SEQUENCE [LARGE SCALE GENOMIC DNA]</scope>
    <source>
        <strain evidence="12">cv. PBC81</strain>
    </source>
</reference>
<accession>A0A2G2XDG1</accession>
<dbReference type="AlphaFoldDB" id="A0A2G2XDG1"/>
<dbReference type="EMBL" id="MLFT02000002">
    <property type="protein sequence ID" value="PHT55525.1"/>
    <property type="molecule type" value="Genomic_DNA"/>
</dbReference>
<comment type="caution">
    <text evidence="11">The sequence shown here is derived from an EMBL/GenBank/DDBJ whole genome shotgun (WGS) entry which is preliminary data.</text>
</comment>
<dbReference type="PRINTS" id="PR00411">
    <property type="entry name" value="PNDRDTASEI"/>
</dbReference>
<gene>
    <name evidence="11" type="ORF">CQW23_04011</name>
</gene>
<keyword evidence="6" id="KW-0521">NADP</keyword>
<proteinExistence type="inferred from homology"/>
<evidence type="ECO:0000256" key="10">
    <source>
        <dbReference type="ARBA" id="ARBA00047707"/>
    </source>
</evidence>
<comment type="cofactor">
    <cofactor evidence="1">
        <name>FAD</name>
        <dbReference type="ChEBI" id="CHEBI:57692"/>
    </cofactor>
</comment>
<dbReference type="PRINTS" id="PR00368">
    <property type="entry name" value="FADPNR"/>
</dbReference>
<evidence type="ECO:0000256" key="3">
    <source>
        <dbReference type="ARBA" id="ARBA00009183"/>
    </source>
</evidence>
<evidence type="ECO:0000313" key="11">
    <source>
        <dbReference type="EMBL" id="PHT55525.1"/>
    </source>
</evidence>
<keyword evidence="8" id="KW-0073">Auxin biosynthesis</keyword>
<keyword evidence="4" id="KW-0285">Flavoprotein</keyword>
<dbReference type="STRING" id="33114.A0A2G2XDG1"/>
<sequence>MMNQYRFNSCSPLTVDALEPKKSSCAAKCIQVNGPLIVGAGPSGLATAAVLKQYSVPYVIIERADCIASLWQHKTYDRLRLNVPRRYCELPGLPFPPDFPEYPTKNQFISYLESYAKHFEIKPRLNESVNLAGYDETCGLWKVKTVSATNGSTSEYMCKWLVVATGENAEMIVPEFEGLQDFGGQVIHACEYKTGEYHARENVLAVGCGNSGIDISLDLYQHNANPFMVVRSSVQGRNFPEEINIVPAIKKFTRGKVEFVNGQILEIDSVILATGYTSNVTSWLMESEFFSREGFPKSPFPNGWKGEDGLYAVGFTGIGLLGASIDATNVAQDIAKIWKEQM</sequence>
<keyword evidence="12" id="KW-1185">Reference proteome</keyword>
<dbReference type="GO" id="GO:0103075">
    <property type="term" value="F:indole-3-pyruvate monooxygenase activity"/>
    <property type="evidence" value="ECO:0007669"/>
    <property type="project" value="UniProtKB-EC"/>
</dbReference>
<evidence type="ECO:0000256" key="2">
    <source>
        <dbReference type="ARBA" id="ARBA00004814"/>
    </source>
</evidence>
<dbReference type="PANTHER" id="PTHR43539:SF49">
    <property type="entry name" value="INDOLE-3-PYRUVATE MONOOXYGENASE YUCCA7-RELATED"/>
    <property type="match status" value="1"/>
</dbReference>
<organism evidence="11 12">
    <name type="scientific">Capsicum baccatum</name>
    <name type="common">Peruvian pepper</name>
    <dbReference type="NCBI Taxonomy" id="33114"/>
    <lineage>
        <taxon>Eukaryota</taxon>
        <taxon>Viridiplantae</taxon>
        <taxon>Streptophyta</taxon>
        <taxon>Embryophyta</taxon>
        <taxon>Tracheophyta</taxon>
        <taxon>Spermatophyta</taxon>
        <taxon>Magnoliopsida</taxon>
        <taxon>eudicotyledons</taxon>
        <taxon>Gunneridae</taxon>
        <taxon>Pentapetalae</taxon>
        <taxon>asterids</taxon>
        <taxon>lamiids</taxon>
        <taxon>Solanales</taxon>
        <taxon>Solanaceae</taxon>
        <taxon>Solanoideae</taxon>
        <taxon>Capsiceae</taxon>
        <taxon>Capsicum</taxon>
    </lineage>
</organism>
<keyword evidence="5" id="KW-0274">FAD</keyword>
<dbReference type="EC" id="1.14.13.168" evidence="9"/>
<comment type="pathway">
    <text evidence="2">Plant hormone metabolism; auxin biosynthesis.</text>
</comment>
<dbReference type="Gene3D" id="3.50.50.60">
    <property type="entry name" value="FAD/NAD(P)-binding domain"/>
    <property type="match status" value="1"/>
</dbReference>
<keyword evidence="7" id="KW-0560">Oxidoreductase</keyword>
<evidence type="ECO:0000256" key="7">
    <source>
        <dbReference type="ARBA" id="ARBA00023002"/>
    </source>
</evidence>
<keyword evidence="11" id="KW-0503">Monooxygenase</keyword>
<dbReference type="Pfam" id="PF13738">
    <property type="entry name" value="Pyr_redox_3"/>
    <property type="match status" value="1"/>
</dbReference>
<protein>
    <recommendedName>
        <fullName evidence="9">indole-3-pyruvate monooxygenase</fullName>
        <ecNumber evidence="9">1.14.13.168</ecNumber>
    </recommendedName>
</protein>
<dbReference type="GO" id="GO:0050660">
    <property type="term" value="F:flavin adenine dinucleotide binding"/>
    <property type="evidence" value="ECO:0007669"/>
    <property type="project" value="TreeGrafter"/>
</dbReference>
<dbReference type="InterPro" id="IPR050982">
    <property type="entry name" value="Auxin_biosynth/cation_transpt"/>
</dbReference>
<evidence type="ECO:0000256" key="4">
    <source>
        <dbReference type="ARBA" id="ARBA00022630"/>
    </source>
</evidence>